<name>M8DMU6_9BACL</name>
<dbReference type="PATRIC" id="fig|1297581.3.peg.1684"/>
<reference evidence="2 3" key="2">
    <citation type="journal article" date="2015" name="Genome Announc.">
        <title>Genome Sequence of Anoxybacillus flavithermus Strain AK1, a Thermophile Isolated from a Hot Spring in Saudi Arabia.</title>
        <authorList>
            <person name="Khalil A."/>
            <person name="Sivakumar N."/>
            <person name="Qarawi S."/>
        </authorList>
    </citation>
    <scope>NUCLEOTIDE SEQUENCE [LARGE SCALE GENOMIC DNA]</scope>
    <source>
        <strain evidence="2 3">AK1</strain>
    </source>
</reference>
<protein>
    <submittedName>
        <fullName evidence="2">Uncharacterized protein</fullName>
    </submittedName>
</protein>
<evidence type="ECO:0000256" key="1">
    <source>
        <dbReference type="SAM" id="Phobius"/>
    </source>
</evidence>
<feature type="transmembrane region" description="Helical" evidence="1">
    <location>
        <begin position="7"/>
        <end position="25"/>
    </location>
</feature>
<proteinExistence type="predicted"/>
<organism evidence="2 3">
    <name type="scientific">Anoxybacillus flavithermus AK1</name>
    <dbReference type="NCBI Taxonomy" id="1297581"/>
    <lineage>
        <taxon>Bacteria</taxon>
        <taxon>Bacillati</taxon>
        <taxon>Bacillota</taxon>
        <taxon>Bacilli</taxon>
        <taxon>Bacillales</taxon>
        <taxon>Anoxybacillaceae</taxon>
        <taxon>Anoxybacillus</taxon>
    </lineage>
</organism>
<keyword evidence="1" id="KW-0472">Membrane</keyword>
<evidence type="ECO:0000313" key="2">
    <source>
        <dbReference type="EMBL" id="EMT45750.1"/>
    </source>
</evidence>
<reference evidence="2 3" key="1">
    <citation type="submission" date="2013-03" db="EMBL/GenBank/DDBJ databases">
        <title>Assembly of a new bacterial strain Anoxybacillus flavithermus AK1.</title>
        <authorList>
            <person name="Rajan I."/>
            <person name="PoliReddy D."/>
            <person name="Sugumar T."/>
            <person name="Rathinam K."/>
            <person name="Alqarawi S."/>
            <person name="Khalil A.B."/>
            <person name="Sivakumar N."/>
        </authorList>
    </citation>
    <scope>NUCLEOTIDE SEQUENCE [LARGE SCALE GENOMIC DNA]</scope>
    <source>
        <strain evidence="2 3">AK1</strain>
    </source>
</reference>
<keyword evidence="1" id="KW-1133">Transmembrane helix</keyword>
<dbReference type="EMBL" id="APCD01000010">
    <property type="protein sequence ID" value="EMT45750.1"/>
    <property type="molecule type" value="Genomic_DNA"/>
</dbReference>
<dbReference type="RefSeq" id="WP_003397414.1">
    <property type="nucleotide sequence ID" value="NZ_APCD01000010.1"/>
</dbReference>
<sequence>MYNWKRFLLFLCSSFFLLFPLWLIYETNALFTDEVAVPNNTATTATLDIVVSPSPIFNVSNLVPGDRIERTINVQNVGTVPFTYFIRAYSNNTLLWTDVSNGLQLNIAKGSETYFNGPISQINTNPNSDLLLNSGASDVLQFTIIFPVTADNSFQNISETITFTFHAVQLPGTSR</sequence>
<gene>
    <name evidence="2" type="ORF">H919_08225</name>
</gene>
<comment type="caution">
    <text evidence="2">The sequence shown here is derived from an EMBL/GenBank/DDBJ whole genome shotgun (WGS) entry which is preliminary data.</text>
</comment>
<evidence type="ECO:0000313" key="3">
    <source>
        <dbReference type="Proteomes" id="UP000012085"/>
    </source>
</evidence>
<dbReference type="Pfam" id="PF12389">
    <property type="entry name" value="Peptidase_M73"/>
    <property type="match status" value="1"/>
</dbReference>
<keyword evidence="1" id="KW-0812">Transmembrane</keyword>
<dbReference type="InterPro" id="IPR022121">
    <property type="entry name" value="Peptidase_M73_camelysin"/>
</dbReference>
<dbReference type="Proteomes" id="UP000012085">
    <property type="component" value="Unassembled WGS sequence"/>
</dbReference>
<dbReference type="AlphaFoldDB" id="M8DMU6"/>
<accession>M8DMU6</accession>